<feature type="domain" description="NADH-Ubiquinone oxidoreductase (complex I) chain 5 N-terminal" evidence="8">
    <location>
        <begin position="70"/>
        <end position="113"/>
    </location>
</feature>
<evidence type="ECO:0000313" key="9">
    <source>
        <dbReference type="EMBL" id="GAP14348.1"/>
    </source>
</evidence>
<feature type="transmembrane region" description="Helical" evidence="6">
    <location>
        <begin position="399"/>
        <end position="420"/>
    </location>
</feature>
<feature type="transmembrane region" description="Helical" evidence="6">
    <location>
        <begin position="599"/>
        <end position="617"/>
    </location>
</feature>
<accession>A0A0S7B9X2</accession>
<dbReference type="InterPro" id="IPR001516">
    <property type="entry name" value="Proton_antipo_N"/>
</dbReference>
<keyword evidence="3 6" id="KW-1133">Transmembrane helix</keyword>
<dbReference type="EMBL" id="DF967972">
    <property type="protein sequence ID" value="GAP14348.1"/>
    <property type="molecule type" value="Genomic_DNA"/>
</dbReference>
<feature type="transmembrane region" description="Helical" evidence="6">
    <location>
        <begin position="136"/>
        <end position="154"/>
    </location>
</feature>
<proteinExistence type="predicted"/>
<feature type="transmembrane region" description="Helical" evidence="6">
    <location>
        <begin position="453"/>
        <end position="477"/>
    </location>
</feature>
<feature type="transmembrane region" description="Helical" evidence="6">
    <location>
        <begin position="270"/>
        <end position="289"/>
    </location>
</feature>
<evidence type="ECO:0000256" key="1">
    <source>
        <dbReference type="ARBA" id="ARBA00004127"/>
    </source>
</evidence>
<dbReference type="STRING" id="360412.LARV_02116"/>
<feature type="transmembrane region" description="Helical" evidence="6">
    <location>
        <begin position="206"/>
        <end position="227"/>
    </location>
</feature>
<dbReference type="GO" id="GO:0012505">
    <property type="term" value="C:endomembrane system"/>
    <property type="evidence" value="ECO:0007669"/>
    <property type="project" value="UniProtKB-SubCell"/>
</dbReference>
<dbReference type="PRINTS" id="PR01435">
    <property type="entry name" value="NPOXDRDTASE5"/>
</dbReference>
<dbReference type="Proteomes" id="UP000055060">
    <property type="component" value="Unassembled WGS sequence"/>
</dbReference>
<keyword evidence="4 6" id="KW-0472">Membrane</keyword>
<reference evidence="9" key="1">
    <citation type="submission" date="2015-07" db="EMBL/GenBank/DDBJ databases">
        <title>Draft Genome Sequences of Anaerolinea thermolimosa IMO-1, Bellilinea caldifistulae GOMI-1, Leptolinea tardivitalis YMTK-2, Levilinea saccharolytica KIBI-1,Longilinea arvoryzae KOME-1, Previously Described as Members of the Anaerolineaceae (Chloroflexi).</title>
        <authorList>
            <person name="Sekiguchi Y."/>
            <person name="Ohashi A."/>
            <person name="Matsuura N."/>
            <person name="Tourlousse M.D."/>
        </authorList>
    </citation>
    <scope>NUCLEOTIDE SEQUENCE [LARGE SCALE GENOMIC DNA]</scope>
    <source>
        <strain evidence="9">KOME-1</strain>
    </source>
</reference>
<dbReference type="PANTHER" id="PTHR43373:SF1">
    <property type="entry name" value="NA(+)_H(+) ANTIPORTER SUBUNIT A"/>
    <property type="match status" value="1"/>
</dbReference>
<feature type="transmembrane region" description="Helical" evidence="6">
    <location>
        <begin position="6"/>
        <end position="23"/>
    </location>
</feature>
<keyword evidence="9" id="KW-0830">Ubiquinone</keyword>
<name>A0A0S7B9X2_9CHLR</name>
<sequence length="618" mass="65411">METNAVLIPIGALFAGVLILLVANKALSTRAKGWLAFICGLVAMAGTLSLLPQVIQNGAVDLSLFDWDGSISFAYHVDGLSMVFALMASVIGTAILLYCIPYMAHEEGTTRFYALMLTFIAGLINLVFSANLLVAYVSWEIIGLCSYFLVGFWYKQTAAAQGARKVLIMTHIAGYGFLIGILLLAARSGSFMWTDPAVGASFSTGIFLLMLVAAMAKSVLFPINTWIPEAMNAPTPVSALLHSACYVKAGVYLIARMYSLQNPWGAGWNTLVLVISALTMLIGALFALKQTDLKRLLAYSTISQIGHIITALALGTPLGVAAGIFYVINHGLFKGTLFLVAGAVQHETGTRDMRKLGGLFSRMPATTIIWLIAAGAIVGVPLGNGFVAKWLLLDSALDAGSYVIVLVTWLTSVLTAFYMLKATVSTFFGQLPQDLEKKGVHDAAPAMRIGMGVLAGLCILFGVAPQILIGSVVVPAVKSLGFENVLQLSWLGLHTGTAGISVTLGAVVVLVAIVLGGLIFWISKPRPNATANVFTGGDPLVSPDEAVSSTDFTELVEEAVEPVYKVTDPDPVYLAIWSGIKAAAGWLDRIARKAGEERPLLAALALAVVVAAVIWLGA</sequence>
<dbReference type="InterPro" id="IPR001750">
    <property type="entry name" value="ND/Mrp_TM"/>
</dbReference>
<feature type="transmembrane region" description="Helical" evidence="6">
    <location>
        <begin position="365"/>
        <end position="387"/>
    </location>
</feature>
<dbReference type="GO" id="GO:0016020">
    <property type="term" value="C:membrane"/>
    <property type="evidence" value="ECO:0007669"/>
    <property type="project" value="UniProtKB-SubCell"/>
</dbReference>
<keyword evidence="10" id="KW-1185">Reference proteome</keyword>
<evidence type="ECO:0000259" key="8">
    <source>
        <dbReference type="Pfam" id="PF00662"/>
    </source>
</evidence>
<dbReference type="Pfam" id="PF00662">
    <property type="entry name" value="Proton_antipo_N"/>
    <property type="match status" value="1"/>
</dbReference>
<dbReference type="InterPro" id="IPR050616">
    <property type="entry name" value="CPA3_Na-H_Antiporter_A"/>
</dbReference>
<evidence type="ECO:0000256" key="4">
    <source>
        <dbReference type="ARBA" id="ARBA00023136"/>
    </source>
</evidence>
<feature type="transmembrane region" description="Helical" evidence="6">
    <location>
        <begin position="35"/>
        <end position="55"/>
    </location>
</feature>
<organism evidence="9">
    <name type="scientific">Longilinea arvoryzae</name>
    <dbReference type="NCBI Taxonomy" id="360412"/>
    <lineage>
        <taxon>Bacteria</taxon>
        <taxon>Bacillati</taxon>
        <taxon>Chloroflexota</taxon>
        <taxon>Anaerolineae</taxon>
        <taxon>Anaerolineales</taxon>
        <taxon>Anaerolineaceae</taxon>
        <taxon>Longilinea</taxon>
    </lineage>
</organism>
<evidence type="ECO:0000256" key="6">
    <source>
        <dbReference type="SAM" id="Phobius"/>
    </source>
</evidence>
<dbReference type="Pfam" id="PF00361">
    <property type="entry name" value="Proton_antipo_M"/>
    <property type="match status" value="1"/>
</dbReference>
<keyword evidence="2 5" id="KW-0812">Transmembrane</keyword>
<feature type="transmembrane region" description="Helical" evidence="6">
    <location>
        <begin position="166"/>
        <end position="186"/>
    </location>
</feature>
<dbReference type="OrthoDB" id="9807568at2"/>
<comment type="subcellular location">
    <subcellularLocation>
        <location evidence="1">Endomembrane system</location>
        <topology evidence="1">Multi-pass membrane protein</topology>
    </subcellularLocation>
    <subcellularLocation>
        <location evidence="5">Membrane</location>
        <topology evidence="5">Multi-pass membrane protein</topology>
    </subcellularLocation>
</comment>
<evidence type="ECO:0000313" key="10">
    <source>
        <dbReference type="Proteomes" id="UP000055060"/>
    </source>
</evidence>
<feature type="transmembrane region" description="Helical" evidence="6">
    <location>
        <begin position="112"/>
        <end position="130"/>
    </location>
</feature>
<feature type="transmembrane region" description="Helical" evidence="6">
    <location>
        <begin position="497"/>
        <end position="522"/>
    </location>
</feature>
<evidence type="ECO:0000259" key="7">
    <source>
        <dbReference type="Pfam" id="PF00361"/>
    </source>
</evidence>
<dbReference type="RefSeq" id="WP_075073612.1">
    <property type="nucleotide sequence ID" value="NZ_DF967972.1"/>
</dbReference>
<evidence type="ECO:0000256" key="5">
    <source>
        <dbReference type="RuleBase" id="RU000320"/>
    </source>
</evidence>
<evidence type="ECO:0000256" key="3">
    <source>
        <dbReference type="ARBA" id="ARBA00022989"/>
    </source>
</evidence>
<dbReference type="PRINTS" id="PR01434">
    <property type="entry name" value="NADHDHGNASE5"/>
</dbReference>
<gene>
    <name evidence="9" type="ORF">LARV_02116</name>
</gene>
<dbReference type="AlphaFoldDB" id="A0A0S7B9X2"/>
<evidence type="ECO:0000256" key="2">
    <source>
        <dbReference type="ARBA" id="ARBA00022692"/>
    </source>
</evidence>
<feature type="transmembrane region" description="Helical" evidence="6">
    <location>
        <begin position="75"/>
        <end position="100"/>
    </location>
</feature>
<protein>
    <submittedName>
        <fullName evidence="9">NADH:ubiquinone oxidoreductase subunit 5</fullName>
    </submittedName>
</protein>
<feature type="domain" description="NADH:quinone oxidoreductase/Mrp antiporter transmembrane" evidence="7">
    <location>
        <begin position="129"/>
        <end position="415"/>
    </location>
</feature>
<dbReference type="PANTHER" id="PTHR43373">
    <property type="entry name" value="NA(+)/H(+) ANTIPORTER SUBUNIT"/>
    <property type="match status" value="1"/>
</dbReference>